<protein>
    <submittedName>
        <fullName evidence="4">DUF916 domain-containing protein</fullName>
    </submittedName>
</protein>
<keyword evidence="3" id="KW-0732">Signal</keyword>
<keyword evidence="2" id="KW-0472">Membrane</keyword>
<dbReference type="EMBL" id="BAAASJ010000004">
    <property type="protein sequence ID" value="GAA2621032.1"/>
    <property type="molecule type" value="Genomic_DNA"/>
</dbReference>
<feature type="signal peptide" evidence="3">
    <location>
        <begin position="1"/>
        <end position="33"/>
    </location>
</feature>
<sequence length="327" mass="33300">MTSVQSAARGLCVLALAAAVLLGLPGVAPTAVADEGWSVVPSAGGRDGRPYFYAEGAPGAVLQDTVSVINPGEEPLTVRLRGADADNSQAGGGFALRAKPRDTGSWITFAEKTVKVPARTRADVPFTIGVPEGAIPGDHPGAIVASGGGRSAAVRVQLRVGGPTLSALTVEDVAVRDGRISYDLVNRGNTVLTPKLAVRADGLFGEVLDRAPRTLPVELLPGRRVTLREPWPDRPAFDSVDVRLTVTAADGAHDEAGTAARFVPWGAVAGLAGGLVLCAGGAGWLVRRRRRTAQSGEPGGPGGPGGSDGPGGPEQPRTEVELTGAVT</sequence>
<name>A0ABN3QAD3_9ACTN</name>
<evidence type="ECO:0000256" key="2">
    <source>
        <dbReference type="SAM" id="Phobius"/>
    </source>
</evidence>
<evidence type="ECO:0000313" key="5">
    <source>
        <dbReference type="Proteomes" id="UP001500151"/>
    </source>
</evidence>
<keyword evidence="2" id="KW-1133">Transmembrane helix</keyword>
<dbReference type="Proteomes" id="UP001500151">
    <property type="component" value="Unassembled WGS sequence"/>
</dbReference>
<gene>
    <name evidence="4" type="ORF">GCM10010307_04650</name>
</gene>
<feature type="transmembrane region" description="Helical" evidence="2">
    <location>
        <begin position="262"/>
        <end position="286"/>
    </location>
</feature>
<comment type="caution">
    <text evidence="4">The sequence shown here is derived from an EMBL/GenBank/DDBJ whole genome shotgun (WGS) entry which is preliminary data.</text>
</comment>
<feature type="region of interest" description="Disordered" evidence="1">
    <location>
        <begin position="291"/>
        <end position="327"/>
    </location>
</feature>
<reference evidence="4 5" key="1">
    <citation type="journal article" date="2019" name="Int. J. Syst. Evol. Microbiol.">
        <title>The Global Catalogue of Microorganisms (GCM) 10K type strain sequencing project: providing services to taxonomists for standard genome sequencing and annotation.</title>
        <authorList>
            <consortium name="The Broad Institute Genomics Platform"/>
            <consortium name="The Broad Institute Genome Sequencing Center for Infectious Disease"/>
            <person name="Wu L."/>
            <person name="Ma J."/>
        </authorList>
    </citation>
    <scope>NUCLEOTIDE SEQUENCE [LARGE SCALE GENOMIC DNA]</scope>
    <source>
        <strain evidence="4 5">JCM 4524</strain>
    </source>
</reference>
<organism evidence="4 5">
    <name type="scientific">Streptomyces vastus</name>
    <dbReference type="NCBI Taxonomy" id="285451"/>
    <lineage>
        <taxon>Bacteria</taxon>
        <taxon>Bacillati</taxon>
        <taxon>Actinomycetota</taxon>
        <taxon>Actinomycetes</taxon>
        <taxon>Kitasatosporales</taxon>
        <taxon>Streptomycetaceae</taxon>
        <taxon>Streptomyces</taxon>
    </lineage>
</organism>
<keyword evidence="5" id="KW-1185">Reference proteome</keyword>
<feature type="compositionally biased region" description="Gly residues" evidence="1">
    <location>
        <begin position="297"/>
        <end position="312"/>
    </location>
</feature>
<proteinExistence type="predicted"/>
<keyword evidence="2" id="KW-0812">Transmembrane</keyword>
<evidence type="ECO:0000313" key="4">
    <source>
        <dbReference type="EMBL" id="GAA2621032.1"/>
    </source>
</evidence>
<accession>A0ABN3QAD3</accession>
<feature type="chain" id="PRO_5045822900" evidence="3">
    <location>
        <begin position="34"/>
        <end position="327"/>
    </location>
</feature>
<evidence type="ECO:0000256" key="1">
    <source>
        <dbReference type="SAM" id="MobiDB-lite"/>
    </source>
</evidence>
<evidence type="ECO:0000256" key="3">
    <source>
        <dbReference type="SAM" id="SignalP"/>
    </source>
</evidence>